<dbReference type="EMBL" id="CP051677">
    <property type="protein sequence ID" value="QJD79784.1"/>
    <property type="molecule type" value="Genomic_DNA"/>
</dbReference>
<evidence type="ECO:0000313" key="11">
    <source>
        <dbReference type="Proteomes" id="UP000501128"/>
    </source>
</evidence>
<dbReference type="Gene3D" id="3.40.50.1010">
    <property type="entry name" value="5'-nuclease"/>
    <property type="match status" value="1"/>
</dbReference>
<keyword evidence="2 8" id="KW-1277">Toxin-antitoxin system</keyword>
<evidence type="ECO:0000256" key="5">
    <source>
        <dbReference type="ARBA" id="ARBA00022801"/>
    </source>
</evidence>
<comment type="cofactor">
    <cofactor evidence="1 8">
        <name>Mg(2+)</name>
        <dbReference type="ChEBI" id="CHEBI:18420"/>
    </cofactor>
</comment>
<gene>
    <name evidence="8" type="primary">vapC</name>
    <name evidence="10" type="ORF">HH216_16180</name>
</gene>
<evidence type="ECO:0000256" key="7">
    <source>
        <dbReference type="ARBA" id="ARBA00038093"/>
    </source>
</evidence>
<feature type="binding site" evidence="8">
    <location>
        <position position="9"/>
    </location>
    <ligand>
        <name>Mg(2+)</name>
        <dbReference type="ChEBI" id="CHEBI:18420"/>
    </ligand>
</feature>
<sequence>MEDKLILVDTSILIDFFRKTDKSNSALISLVRRGYSYCISAVTEYEIYIGATPAQIDFWNGFLDRTTVLPFDKLTANVAVDLTRTLKQNRNLIDIADLFIAATAIANNLPCATLNRKHFERITGLRMVN</sequence>
<dbReference type="InterPro" id="IPR002716">
    <property type="entry name" value="PIN_dom"/>
</dbReference>
<evidence type="ECO:0000313" key="10">
    <source>
        <dbReference type="EMBL" id="QJD79784.1"/>
    </source>
</evidence>
<dbReference type="RefSeq" id="WP_169551746.1">
    <property type="nucleotide sequence ID" value="NZ_CP051677.1"/>
</dbReference>
<proteinExistence type="inferred from homology"/>
<keyword evidence="11" id="KW-1185">Reference proteome</keyword>
<reference evidence="10 11" key="1">
    <citation type="submission" date="2020-04" db="EMBL/GenBank/DDBJ databases">
        <title>Genome sequencing of novel species.</title>
        <authorList>
            <person name="Heo J."/>
            <person name="Kim S.-J."/>
            <person name="Kim J.-S."/>
            <person name="Hong S.-B."/>
            <person name="Kwon S.-W."/>
        </authorList>
    </citation>
    <scope>NUCLEOTIDE SEQUENCE [LARGE SCALE GENOMIC DNA]</scope>
    <source>
        <strain evidence="10 11">CJU-R4</strain>
    </source>
</reference>
<evidence type="ECO:0000259" key="9">
    <source>
        <dbReference type="Pfam" id="PF01850"/>
    </source>
</evidence>
<name>A0A7L5DMS9_9BACT</name>
<comment type="similarity">
    <text evidence="7 8">Belongs to the PINc/VapC protein family.</text>
</comment>
<dbReference type="KEGG" id="srho:HH216_16180"/>
<feature type="binding site" evidence="8">
    <location>
        <position position="97"/>
    </location>
    <ligand>
        <name>Mg(2+)</name>
        <dbReference type="ChEBI" id="CHEBI:18420"/>
    </ligand>
</feature>
<evidence type="ECO:0000256" key="8">
    <source>
        <dbReference type="HAMAP-Rule" id="MF_00265"/>
    </source>
</evidence>
<dbReference type="PANTHER" id="PTHR33653:SF1">
    <property type="entry name" value="RIBONUCLEASE VAPC2"/>
    <property type="match status" value="1"/>
</dbReference>
<dbReference type="GO" id="GO:0090729">
    <property type="term" value="F:toxin activity"/>
    <property type="evidence" value="ECO:0007669"/>
    <property type="project" value="UniProtKB-KW"/>
</dbReference>
<dbReference type="CDD" id="cd09881">
    <property type="entry name" value="PIN_VapC4-5_FitB-like"/>
    <property type="match status" value="1"/>
</dbReference>
<dbReference type="PANTHER" id="PTHR33653">
    <property type="entry name" value="RIBONUCLEASE VAPC2"/>
    <property type="match status" value="1"/>
</dbReference>
<keyword evidence="5 8" id="KW-0378">Hydrolase</keyword>
<dbReference type="GO" id="GO:0004540">
    <property type="term" value="F:RNA nuclease activity"/>
    <property type="evidence" value="ECO:0007669"/>
    <property type="project" value="InterPro"/>
</dbReference>
<keyword evidence="8" id="KW-0800">Toxin</keyword>
<evidence type="ECO:0000256" key="4">
    <source>
        <dbReference type="ARBA" id="ARBA00022723"/>
    </source>
</evidence>
<keyword evidence="3 8" id="KW-0540">Nuclease</keyword>
<protein>
    <recommendedName>
        <fullName evidence="8">Ribonuclease VapC</fullName>
        <shortName evidence="8">RNase VapC</shortName>
        <ecNumber evidence="8">3.1.-.-</ecNumber>
    </recommendedName>
    <alternativeName>
        <fullName evidence="8">Toxin VapC</fullName>
    </alternativeName>
</protein>
<dbReference type="GO" id="GO:0000287">
    <property type="term" value="F:magnesium ion binding"/>
    <property type="evidence" value="ECO:0007669"/>
    <property type="project" value="UniProtKB-UniRule"/>
</dbReference>
<dbReference type="Proteomes" id="UP000501128">
    <property type="component" value="Chromosome"/>
</dbReference>
<accession>A0A7L5DMS9</accession>
<dbReference type="HAMAP" id="MF_00265">
    <property type="entry name" value="VapC_Nob1"/>
    <property type="match status" value="1"/>
</dbReference>
<organism evidence="10 11">
    <name type="scientific">Spirosoma rhododendri</name>
    <dbReference type="NCBI Taxonomy" id="2728024"/>
    <lineage>
        <taxon>Bacteria</taxon>
        <taxon>Pseudomonadati</taxon>
        <taxon>Bacteroidota</taxon>
        <taxon>Cytophagia</taxon>
        <taxon>Cytophagales</taxon>
        <taxon>Cytophagaceae</taxon>
        <taxon>Spirosoma</taxon>
    </lineage>
</organism>
<dbReference type="EC" id="3.1.-.-" evidence="8"/>
<evidence type="ECO:0000256" key="6">
    <source>
        <dbReference type="ARBA" id="ARBA00022842"/>
    </source>
</evidence>
<feature type="domain" description="PIN" evidence="9">
    <location>
        <begin position="6"/>
        <end position="123"/>
    </location>
</feature>
<dbReference type="AlphaFoldDB" id="A0A7L5DMS9"/>
<evidence type="ECO:0000256" key="1">
    <source>
        <dbReference type="ARBA" id="ARBA00001946"/>
    </source>
</evidence>
<dbReference type="Pfam" id="PF01850">
    <property type="entry name" value="PIN"/>
    <property type="match status" value="1"/>
</dbReference>
<evidence type="ECO:0000256" key="3">
    <source>
        <dbReference type="ARBA" id="ARBA00022722"/>
    </source>
</evidence>
<dbReference type="GO" id="GO:0016787">
    <property type="term" value="F:hydrolase activity"/>
    <property type="evidence" value="ECO:0007669"/>
    <property type="project" value="UniProtKB-KW"/>
</dbReference>
<keyword evidence="4 8" id="KW-0479">Metal-binding</keyword>
<evidence type="ECO:0000256" key="2">
    <source>
        <dbReference type="ARBA" id="ARBA00022649"/>
    </source>
</evidence>
<comment type="function">
    <text evidence="8">Toxic component of a toxin-antitoxin (TA) system. An RNase.</text>
</comment>
<keyword evidence="6 8" id="KW-0460">Magnesium</keyword>
<dbReference type="InterPro" id="IPR022907">
    <property type="entry name" value="VapC_family"/>
</dbReference>
<dbReference type="SUPFAM" id="SSF88723">
    <property type="entry name" value="PIN domain-like"/>
    <property type="match status" value="1"/>
</dbReference>
<dbReference type="InterPro" id="IPR029060">
    <property type="entry name" value="PIN-like_dom_sf"/>
</dbReference>
<dbReference type="InterPro" id="IPR050556">
    <property type="entry name" value="Type_II_TA_system_RNase"/>
</dbReference>